<dbReference type="PROSITE" id="PS50850">
    <property type="entry name" value="MFS"/>
    <property type="match status" value="1"/>
</dbReference>
<dbReference type="SUPFAM" id="SSF103473">
    <property type="entry name" value="MFS general substrate transporter"/>
    <property type="match status" value="1"/>
</dbReference>
<sequence length="457" mass="49712">MSEGWISFLIDEIGLYTLSNAGTDVYIIILLRMIRLIGFGATSLILALFLKSLGIPEQYIGLFMTLTFIGDLVSSFLLSIITDQIGRKKMLLACSVLMTLTGAVFGLSENYYVLVITAILGILTPSGGEVGPFRTVEQSSIASLVPHEKRSDIYAWYTFLGTFCAAFGSFLAGALIDIVQDNYGFTIVQSYKCVFWVYTLLSGICVILCLFITGNIEVKPDPGLEEPATTPEDNESEPTETSQLIPTTGNVTNKPKNKFRLLPHLSPDTYLLVIKLSLLFGLDSFASSLTPISWISYYIKNKFDVPSSYLGSVFFTTGFVSGFTSLGSTPLTKRFGAVVTMVFTHLPASILLALVPLPSSFSLTMGILVVRACTQTMDVAPKHVFLATLVSDSDRTAVFGFVNVVKTLAQVVGPSIVGVITQRGAQWISFVIAGSLKATYDIGMLVTFLTYNRHAVH</sequence>
<evidence type="ECO:0000256" key="3">
    <source>
        <dbReference type="SAM" id="Phobius"/>
    </source>
</evidence>
<feature type="region of interest" description="Disordered" evidence="2">
    <location>
        <begin position="222"/>
        <end position="247"/>
    </location>
</feature>
<feature type="transmembrane region" description="Helical" evidence="3">
    <location>
        <begin position="36"/>
        <end position="53"/>
    </location>
</feature>
<dbReference type="Pfam" id="PF07690">
    <property type="entry name" value="MFS_1"/>
    <property type="match status" value="1"/>
</dbReference>
<keyword evidence="3" id="KW-1133">Transmembrane helix</keyword>
<keyword evidence="3" id="KW-0472">Membrane</keyword>
<dbReference type="PANTHER" id="PTHR23520">
    <property type="entry name" value="TRANSPORTER, PUTATIVE (AFU_ORTHOLOGUE AFUA_3G04000)-RELATED"/>
    <property type="match status" value="1"/>
</dbReference>
<dbReference type="InterPro" id="IPR020846">
    <property type="entry name" value="MFS_dom"/>
</dbReference>
<dbReference type="GO" id="GO:0022857">
    <property type="term" value="F:transmembrane transporter activity"/>
    <property type="evidence" value="ECO:0007669"/>
    <property type="project" value="InterPro"/>
</dbReference>
<evidence type="ECO:0000256" key="1">
    <source>
        <dbReference type="ARBA" id="ARBA00004141"/>
    </source>
</evidence>
<proteinExistence type="predicted"/>
<feature type="transmembrane region" description="Helical" evidence="3">
    <location>
        <begin position="154"/>
        <end position="175"/>
    </location>
</feature>
<dbReference type="InterPro" id="IPR036259">
    <property type="entry name" value="MFS_trans_sf"/>
</dbReference>
<gene>
    <name evidence="5" type="ORF">FOB64_005830</name>
</gene>
<feature type="transmembrane region" description="Helical" evidence="3">
    <location>
        <begin position="59"/>
        <end position="78"/>
    </location>
</feature>
<dbReference type="InterPro" id="IPR011701">
    <property type="entry name" value="MFS"/>
</dbReference>
<evidence type="ECO:0000313" key="6">
    <source>
        <dbReference type="Proteomes" id="UP000536275"/>
    </source>
</evidence>
<keyword evidence="3" id="KW-0812">Transmembrane</keyword>
<evidence type="ECO:0000259" key="4">
    <source>
        <dbReference type="PROSITE" id="PS50850"/>
    </source>
</evidence>
<organism evidence="5 6">
    <name type="scientific">Candida albicans</name>
    <name type="common">Yeast</name>
    <dbReference type="NCBI Taxonomy" id="5476"/>
    <lineage>
        <taxon>Eukaryota</taxon>
        <taxon>Fungi</taxon>
        <taxon>Dikarya</taxon>
        <taxon>Ascomycota</taxon>
        <taxon>Saccharomycotina</taxon>
        <taxon>Pichiomycetes</taxon>
        <taxon>Debaryomycetaceae</taxon>
        <taxon>Candida/Lodderomyces clade</taxon>
        <taxon>Candida</taxon>
    </lineage>
</organism>
<evidence type="ECO:0000313" key="5">
    <source>
        <dbReference type="EMBL" id="KAF6062777.1"/>
    </source>
</evidence>
<dbReference type="Gene3D" id="1.20.1250.20">
    <property type="entry name" value="MFS general substrate transporter like domains"/>
    <property type="match status" value="1"/>
</dbReference>
<dbReference type="EMBL" id="JABWAD010000061">
    <property type="protein sequence ID" value="KAF6062777.1"/>
    <property type="molecule type" value="Genomic_DNA"/>
</dbReference>
<feature type="transmembrane region" description="Helical" evidence="3">
    <location>
        <begin position="335"/>
        <end position="355"/>
    </location>
</feature>
<comment type="subcellular location">
    <subcellularLocation>
        <location evidence="1">Membrane</location>
        <topology evidence="1">Multi-pass membrane protein</topology>
    </subcellularLocation>
</comment>
<accession>A0A8H6BUS2</accession>
<dbReference type="GO" id="GO:0000329">
    <property type="term" value="C:fungal-type vacuole membrane"/>
    <property type="evidence" value="ECO:0007669"/>
    <property type="project" value="TreeGrafter"/>
</dbReference>
<feature type="transmembrane region" description="Helical" evidence="3">
    <location>
        <begin position="113"/>
        <end position="133"/>
    </location>
</feature>
<feature type="transmembrane region" description="Helical" evidence="3">
    <location>
        <begin position="195"/>
        <end position="213"/>
    </location>
</feature>
<reference evidence="5 6" key="1">
    <citation type="submission" date="2020-03" db="EMBL/GenBank/DDBJ databases">
        <title>FDA dAtabase for Regulatory Grade micrObial Sequences (FDA-ARGOS): Supporting development and validation of Infectious Disease Dx tests.</title>
        <authorList>
            <person name="Campos J."/>
            <person name="Goldberg B."/>
            <person name="Tallon L."/>
            <person name="Sadzewicz L."/>
            <person name="Vavikolanu K."/>
            <person name="Mehta A."/>
            <person name="Aluvathingal J."/>
            <person name="Nadendla S."/>
            <person name="Nandy P."/>
            <person name="Geyer C."/>
            <person name="Yan Y."/>
            <person name="Sichtig H."/>
        </authorList>
    </citation>
    <scope>NUCLEOTIDE SEQUENCE [LARGE SCALE GENOMIC DNA]</scope>
    <source>
        <strain evidence="5 6">FDAARGOS_656</strain>
    </source>
</reference>
<comment type="caution">
    <text evidence="5">The sequence shown here is derived from an EMBL/GenBank/DDBJ whole genome shotgun (WGS) entry which is preliminary data.</text>
</comment>
<name>A0A8H6BUS2_CANAX</name>
<dbReference type="Proteomes" id="UP000536275">
    <property type="component" value="Unassembled WGS sequence"/>
</dbReference>
<dbReference type="AlphaFoldDB" id="A0A8H6BUS2"/>
<evidence type="ECO:0000256" key="2">
    <source>
        <dbReference type="SAM" id="MobiDB-lite"/>
    </source>
</evidence>
<feature type="transmembrane region" description="Helical" evidence="3">
    <location>
        <begin position="309"/>
        <end position="328"/>
    </location>
</feature>
<dbReference type="PANTHER" id="PTHR23520:SF5">
    <property type="entry name" value="TRANSPORTER, PUTATIVE (AFU_ORTHOLOGUE AFUA_3G04000)-RELATED"/>
    <property type="match status" value="1"/>
</dbReference>
<feature type="domain" description="Major facilitator superfamily (MFS) profile" evidence="4">
    <location>
        <begin position="24"/>
        <end position="457"/>
    </location>
</feature>
<protein>
    <submittedName>
        <fullName evidence="5">Major Facilitator Superfamily protein</fullName>
    </submittedName>
</protein>